<dbReference type="OrthoDB" id="144196at2759"/>
<proteinExistence type="predicted"/>
<organism evidence="1">
    <name type="scientific">Phytophthora nicotianae</name>
    <name type="common">Potato buckeye rot agent</name>
    <name type="synonym">Phytophthora parasitica</name>
    <dbReference type="NCBI Taxonomy" id="4792"/>
    <lineage>
        <taxon>Eukaryota</taxon>
        <taxon>Sar</taxon>
        <taxon>Stramenopiles</taxon>
        <taxon>Oomycota</taxon>
        <taxon>Peronosporomycetes</taxon>
        <taxon>Peronosporales</taxon>
        <taxon>Peronosporaceae</taxon>
        <taxon>Phytophthora</taxon>
    </lineage>
</organism>
<sequence length="103" mass="11482">MATTPLQTLTLDEKLQASLKIQRTPNIQNADVIDWVQAKFKKSVSIIQTRLQLDIASTGDYTGHSHQDVDEDLARMMASMNADQSVAEYVGVDEDIDVHKPPE</sequence>
<reference evidence="1" key="1">
    <citation type="submission" date="2013-11" db="EMBL/GenBank/DDBJ databases">
        <title>The Genome Sequence of Phytophthora parasitica CHvinca01.</title>
        <authorList>
            <consortium name="The Broad Institute Genomics Platform"/>
            <person name="Russ C."/>
            <person name="Tyler B."/>
            <person name="Panabieres F."/>
            <person name="Shan W."/>
            <person name="Tripathy S."/>
            <person name="Grunwald N."/>
            <person name="Machado M."/>
            <person name="Johnson C.S."/>
            <person name="Arredondo F."/>
            <person name="Hong C."/>
            <person name="Coffey M."/>
            <person name="Young S.K."/>
            <person name="Zeng Q."/>
            <person name="Gargeya S."/>
            <person name="Fitzgerald M."/>
            <person name="Abouelleil A."/>
            <person name="Alvarado L."/>
            <person name="Chapman S.B."/>
            <person name="Gainer-Dewar J."/>
            <person name="Goldberg J."/>
            <person name="Griggs A."/>
            <person name="Gujja S."/>
            <person name="Hansen M."/>
            <person name="Howarth C."/>
            <person name="Imamovic A."/>
            <person name="Ireland A."/>
            <person name="Larimer J."/>
            <person name="McCowan C."/>
            <person name="Murphy C."/>
            <person name="Pearson M."/>
            <person name="Poon T.W."/>
            <person name="Priest M."/>
            <person name="Roberts A."/>
            <person name="Saif S."/>
            <person name="Shea T."/>
            <person name="Sykes S."/>
            <person name="Wortman J."/>
            <person name="Nusbaum C."/>
            <person name="Birren B."/>
        </authorList>
    </citation>
    <scope>NUCLEOTIDE SEQUENCE [LARGE SCALE GENOMIC DNA]</scope>
    <source>
        <strain evidence="1">CHvinca01</strain>
    </source>
</reference>
<evidence type="ECO:0000313" key="1">
    <source>
        <dbReference type="EMBL" id="ETL77629.1"/>
    </source>
</evidence>
<dbReference type="AlphaFoldDB" id="W2JZC2"/>
<dbReference type="Proteomes" id="UP000054423">
    <property type="component" value="Unassembled WGS sequence"/>
</dbReference>
<dbReference type="EMBL" id="KI683488">
    <property type="protein sequence ID" value="ETL77629.1"/>
    <property type="molecule type" value="Genomic_DNA"/>
</dbReference>
<gene>
    <name evidence="1" type="ORF">L917_21430</name>
</gene>
<name>W2JZC2_PHYNI</name>
<protein>
    <submittedName>
        <fullName evidence="1">Uncharacterized protein</fullName>
    </submittedName>
</protein>
<accession>W2JZC2</accession>